<dbReference type="CDD" id="cd03786">
    <property type="entry name" value="GTB_UDP-GlcNAc_2-Epimerase"/>
    <property type="match status" value="1"/>
</dbReference>
<dbReference type="AlphaFoldDB" id="A0A6J5Z732"/>
<dbReference type="EMBL" id="CAESAN010000006">
    <property type="protein sequence ID" value="CAB4335413.1"/>
    <property type="molecule type" value="Genomic_DNA"/>
</dbReference>
<protein>
    <submittedName>
        <fullName evidence="2">Unannotated protein</fullName>
    </submittedName>
</protein>
<sequence>MKLVTVVGNRPQFIKAAAVSMPLREGNEELLVDTGQHYDDELSTIFVEELGIPRPEFELGIAGGSNSEQTAQIITALAPLLADQRPDAVLVYGDTNSTLAGALTAAQAKIPVIHIEAGMRSFDRTMPEELNRVLTDHCSDLLLCPCETAMTNLQLEGLAARAEMVGDVMVDVALQMRPRAAANTSVLELAGVEPGGYILATAHRAANVDDPQRLAELVELLLAVEGPVVLPLHPRTLARLEAAGLLGRLEAGGVKLLGPLGYIDFTALLLSARAVLTDSGGVQKEAFIAGVQCVTLRDTTEWTETVECGWNTLVGLDRDAALTALANPPSSARPAPYGDGHAAALVVEAVARFAA</sequence>
<reference evidence="2" key="1">
    <citation type="submission" date="2020-05" db="EMBL/GenBank/DDBJ databases">
        <authorList>
            <person name="Chiriac C."/>
            <person name="Salcher M."/>
            <person name="Ghai R."/>
            <person name="Kavagutti S V."/>
        </authorList>
    </citation>
    <scope>NUCLEOTIDE SEQUENCE</scope>
</reference>
<gene>
    <name evidence="2" type="ORF">UFOPK3547_00140</name>
</gene>
<accession>A0A6J5Z732</accession>
<dbReference type="InterPro" id="IPR003331">
    <property type="entry name" value="UDP_GlcNAc_Epimerase_2_dom"/>
</dbReference>
<feature type="domain" description="UDP-N-acetylglucosamine 2-epimerase" evidence="1">
    <location>
        <begin position="28"/>
        <end position="350"/>
    </location>
</feature>
<dbReference type="Gene3D" id="3.40.50.2000">
    <property type="entry name" value="Glycogen Phosphorylase B"/>
    <property type="match status" value="2"/>
</dbReference>
<proteinExistence type="predicted"/>
<dbReference type="PANTHER" id="PTHR43174">
    <property type="entry name" value="UDP-N-ACETYLGLUCOSAMINE 2-EPIMERASE"/>
    <property type="match status" value="1"/>
</dbReference>
<dbReference type="SUPFAM" id="SSF53756">
    <property type="entry name" value="UDP-Glycosyltransferase/glycogen phosphorylase"/>
    <property type="match status" value="1"/>
</dbReference>
<dbReference type="InterPro" id="IPR029767">
    <property type="entry name" value="WecB-like"/>
</dbReference>
<organism evidence="2">
    <name type="scientific">freshwater metagenome</name>
    <dbReference type="NCBI Taxonomy" id="449393"/>
    <lineage>
        <taxon>unclassified sequences</taxon>
        <taxon>metagenomes</taxon>
        <taxon>ecological metagenomes</taxon>
    </lineage>
</organism>
<evidence type="ECO:0000259" key="1">
    <source>
        <dbReference type="Pfam" id="PF02350"/>
    </source>
</evidence>
<name>A0A6J5Z732_9ZZZZ</name>
<evidence type="ECO:0000313" key="2">
    <source>
        <dbReference type="EMBL" id="CAB4335413.1"/>
    </source>
</evidence>
<dbReference type="Pfam" id="PF02350">
    <property type="entry name" value="Epimerase_2"/>
    <property type="match status" value="1"/>
</dbReference>
<dbReference type="NCBIfam" id="TIGR00236">
    <property type="entry name" value="wecB"/>
    <property type="match status" value="1"/>
</dbReference>
<dbReference type="PANTHER" id="PTHR43174:SF1">
    <property type="entry name" value="UDP-N-ACETYLGLUCOSAMINE 2-EPIMERASE"/>
    <property type="match status" value="1"/>
</dbReference>